<dbReference type="Gene3D" id="3.40.30.10">
    <property type="entry name" value="Glutaredoxin"/>
    <property type="match status" value="1"/>
</dbReference>
<dbReference type="InterPro" id="IPR011467">
    <property type="entry name" value="DUF1573"/>
</dbReference>
<dbReference type="OrthoDB" id="826619at2"/>
<dbReference type="InterPro" id="IPR013783">
    <property type="entry name" value="Ig-like_fold"/>
</dbReference>
<dbReference type="STRING" id="661478.OP10G_3252"/>
<protein>
    <recommendedName>
        <fullName evidence="1">Alkyl hydroperoxide reductase subunit C/ Thiol specific antioxidant domain-containing protein</fullName>
    </recommendedName>
</protein>
<keyword evidence="3" id="KW-1185">Reference proteome</keyword>
<accession>A0A068NV45</accession>
<dbReference type="Pfam" id="PF00578">
    <property type="entry name" value="AhpC-TSA"/>
    <property type="match status" value="1"/>
</dbReference>
<dbReference type="EMBL" id="CP007139">
    <property type="protein sequence ID" value="AIE86620.1"/>
    <property type="molecule type" value="Genomic_DNA"/>
</dbReference>
<dbReference type="HOGENOM" id="CLU_911379_0_0_0"/>
<dbReference type="Gene3D" id="2.60.40.10">
    <property type="entry name" value="Immunoglobulins"/>
    <property type="match status" value="1"/>
</dbReference>
<dbReference type="AlphaFoldDB" id="A0A068NV45"/>
<evidence type="ECO:0000259" key="1">
    <source>
        <dbReference type="Pfam" id="PF00578"/>
    </source>
</evidence>
<dbReference type="KEGG" id="fgi:OP10G_3252"/>
<name>A0A068NV45_FIMGI</name>
<dbReference type="InterPro" id="IPR000866">
    <property type="entry name" value="AhpC/TSA"/>
</dbReference>
<reference evidence="2 3" key="1">
    <citation type="journal article" date="2014" name="PLoS ONE">
        <title>The first complete genome sequence of the class fimbriimonadia in the phylum armatimonadetes.</title>
        <authorList>
            <person name="Hu Z.Y."/>
            <person name="Wang Y.Z."/>
            <person name="Im W.T."/>
            <person name="Wang S.Y."/>
            <person name="Zhao G.P."/>
            <person name="Zheng H.J."/>
            <person name="Quan Z.X."/>
        </authorList>
    </citation>
    <scope>NUCLEOTIDE SEQUENCE [LARGE SCALE GENOMIC DNA]</scope>
    <source>
        <strain evidence="2">Gsoil 348</strain>
    </source>
</reference>
<dbReference type="GO" id="GO:0016491">
    <property type="term" value="F:oxidoreductase activity"/>
    <property type="evidence" value="ECO:0007669"/>
    <property type="project" value="InterPro"/>
</dbReference>
<evidence type="ECO:0000313" key="3">
    <source>
        <dbReference type="Proteomes" id="UP000027982"/>
    </source>
</evidence>
<dbReference type="Pfam" id="PF07610">
    <property type="entry name" value="DUF1573"/>
    <property type="match status" value="1"/>
</dbReference>
<proteinExistence type="predicted"/>
<feature type="domain" description="Alkyl hydroperoxide reductase subunit C/ Thiol specific antioxidant" evidence="1">
    <location>
        <begin position="27"/>
        <end position="138"/>
    </location>
</feature>
<dbReference type="SUPFAM" id="SSF52833">
    <property type="entry name" value="Thioredoxin-like"/>
    <property type="match status" value="1"/>
</dbReference>
<dbReference type="GO" id="GO:0016209">
    <property type="term" value="F:antioxidant activity"/>
    <property type="evidence" value="ECO:0007669"/>
    <property type="project" value="InterPro"/>
</dbReference>
<dbReference type="Proteomes" id="UP000027982">
    <property type="component" value="Chromosome"/>
</dbReference>
<dbReference type="InterPro" id="IPR036249">
    <property type="entry name" value="Thioredoxin-like_sf"/>
</dbReference>
<organism evidence="2 3">
    <name type="scientific">Fimbriimonas ginsengisoli Gsoil 348</name>
    <dbReference type="NCBI Taxonomy" id="661478"/>
    <lineage>
        <taxon>Bacteria</taxon>
        <taxon>Bacillati</taxon>
        <taxon>Armatimonadota</taxon>
        <taxon>Fimbriimonadia</taxon>
        <taxon>Fimbriimonadales</taxon>
        <taxon>Fimbriimonadaceae</taxon>
        <taxon>Fimbriimonas</taxon>
    </lineage>
</organism>
<sequence>MIPNAVLLTAACLFWGPPGPQNDTVQLAPTFSVTDLKNERVDNTRFRGRTTVLFVFCECRECRLVAEEWSRRARSAVVQTFACYSGKTDEVKKMANAWPGGNDSTRFLVDPKFTIAEKYRALPCPAAFVIDGSGRLRYSSKETAGELESDPKIIVDQILDSVSDIKSGRPVTLAPRAAGAKKTLVPVETSANIRRDDHTISNVISAPRSDKEATVERQFQFRNPSRAPVRIDQVVSSCGCSDAGLLIGESMASSGTVLPGKSVRVRVRLKVAPNYTGQRSVQVWLLAKGTSVPLGCIQIEVHGAS</sequence>
<evidence type="ECO:0000313" key="2">
    <source>
        <dbReference type="EMBL" id="AIE86620.1"/>
    </source>
</evidence>
<gene>
    <name evidence="2" type="ORF">OP10G_3252</name>
</gene>
<dbReference type="RefSeq" id="WP_025229431.1">
    <property type="nucleotide sequence ID" value="NZ_CP007139.1"/>
</dbReference>